<organism evidence="2">
    <name type="scientific">Pseudarthrobacter sulfonivorans</name>
    <dbReference type="NCBI Taxonomy" id="121292"/>
    <lineage>
        <taxon>Bacteria</taxon>
        <taxon>Bacillati</taxon>
        <taxon>Actinomycetota</taxon>
        <taxon>Actinomycetes</taxon>
        <taxon>Micrococcales</taxon>
        <taxon>Micrococcaceae</taxon>
        <taxon>Pseudarthrobacter</taxon>
    </lineage>
</organism>
<dbReference type="KEGG" id="psul:AU252_19805"/>
<name>A0A0U3QTY9_9MICC</name>
<dbReference type="Proteomes" id="UP000065151">
    <property type="component" value="Chromosome"/>
</dbReference>
<sequence length="162" mass="17857">MAPTTPEPKHGSTPGRKGYRKGCKCNLCRAGQRKYMADYRAKKKTTEASEALAEIFPDEDLGLDRSLDLDWSGPAGLIESTLTEEIEEMEFADPPFASTLIVLAKYDARVLDQIPRIQRLDLISGMQSRLFNVFDRLRKTSGPASNGADAADAFLASLTQDD</sequence>
<dbReference type="AlphaFoldDB" id="A0A0U3QTY9"/>
<evidence type="ECO:0000313" key="2">
    <source>
        <dbReference type="EMBL" id="ALV43125.1"/>
    </source>
</evidence>
<dbReference type="RefSeq" id="WP_058932178.1">
    <property type="nucleotide sequence ID" value="NZ_CP013747.1"/>
</dbReference>
<protein>
    <submittedName>
        <fullName evidence="2">Uncharacterized protein</fullName>
    </submittedName>
</protein>
<dbReference type="EMBL" id="CP013747">
    <property type="protein sequence ID" value="ALV43125.1"/>
    <property type="molecule type" value="Genomic_DNA"/>
</dbReference>
<proteinExistence type="predicted"/>
<accession>A0A0U3QTY9</accession>
<evidence type="ECO:0000256" key="1">
    <source>
        <dbReference type="SAM" id="MobiDB-lite"/>
    </source>
</evidence>
<evidence type="ECO:0000313" key="3">
    <source>
        <dbReference type="Proteomes" id="UP000065151"/>
    </source>
</evidence>
<feature type="region of interest" description="Disordered" evidence="1">
    <location>
        <begin position="1"/>
        <end position="20"/>
    </location>
</feature>
<reference evidence="2 3" key="1">
    <citation type="submission" date="2015-12" db="EMBL/GenBank/DDBJ databases">
        <authorList>
            <person name="Shamseldin A."/>
            <person name="Moawad H."/>
            <person name="Abd El-Rahim W.M."/>
            <person name="Sadowsky M.J."/>
        </authorList>
    </citation>
    <scope>NUCLEOTIDE SEQUENCE [LARGE SCALE GENOMIC DNA]</scope>
    <source>
        <strain evidence="2 3">Ar51</strain>
    </source>
</reference>
<gene>
    <name evidence="2" type="ORF">AU252_19805</name>
</gene>